<keyword evidence="4 8" id="KW-1003">Cell membrane</keyword>
<keyword evidence="5 8" id="KW-0812">Transmembrane</keyword>
<feature type="transmembrane region" description="Helical" evidence="8">
    <location>
        <begin position="47"/>
        <end position="66"/>
    </location>
</feature>
<evidence type="ECO:0000256" key="6">
    <source>
        <dbReference type="ARBA" id="ARBA00022989"/>
    </source>
</evidence>
<evidence type="ECO:0000256" key="8">
    <source>
        <dbReference type="RuleBase" id="RU363041"/>
    </source>
</evidence>
<feature type="transmembrane region" description="Helical" evidence="8">
    <location>
        <begin position="78"/>
        <end position="98"/>
    </location>
</feature>
<dbReference type="Pfam" id="PF01925">
    <property type="entry name" value="TauE"/>
    <property type="match status" value="1"/>
</dbReference>
<evidence type="ECO:0000256" key="5">
    <source>
        <dbReference type="ARBA" id="ARBA00022692"/>
    </source>
</evidence>
<evidence type="ECO:0000313" key="9">
    <source>
        <dbReference type="EMBL" id="GGA93756.1"/>
    </source>
</evidence>
<proteinExistence type="inferred from homology"/>
<feature type="transmembrane region" description="Helical" evidence="8">
    <location>
        <begin position="12"/>
        <end position="35"/>
    </location>
</feature>
<sequence length="244" mass="25273">MIPDLFSSPMLMVAVFAIVMVAAIVQAGLGMGFGLTAAPLLALIDPALVPAPALFLGMLTAIWGAWRERDAIAWNEVSLGVVGRLCGVIAATLVLTALPDRHTFMLLFGLMIAAAVLLSLIGWQFAFNPATLLAMSGVSGLMGTITSVGAPPLALIYQGRSARQARPTLAAFFAIGCILSLGGLYVSGWAGLKDAALAAVMVPPMLLGTVVARYLGAHFDKRFRVALLAVSAAAALTLILRGTL</sequence>
<dbReference type="PANTHER" id="PTHR30269:SF37">
    <property type="entry name" value="MEMBRANE TRANSPORTER PROTEIN"/>
    <property type="match status" value="1"/>
</dbReference>
<dbReference type="InterPro" id="IPR002781">
    <property type="entry name" value="TM_pro_TauE-like"/>
</dbReference>
<evidence type="ECO:0000256" key="3">
    <source>
        <dbReference type="ARBA" id="ARBA00022448"/>
    </source>
</evidence>
<comment type="caution">
    <text evidence="9">The sequence shown here is derived from an EMBL/GenBank/DDBJ whole genome shotgun (WGS) entry which is preliminary data.</text>
</comment>
<evidence type="ECO:0000256" key="7">
    <source>
        <dbReference type="ARBA" id="ARBA00023136"/>
    </source>
</evidence>
<feature type="transmembrane region" description="Helical" evidence="8">
    <location>
        <begin position="196"/>
        <end position="216"/>
    </location>
</feature>
<comment type="subcellular location">
    <subcellularLocation>
        <location evidence="1 8">Cell membrane</location>
        <topology evidence="1 8">Multi-pass membrane protein</topology>
    </subcellularLocation>
</comment>
<gene>
    <name evidence="9" type="ORF">GCM10011491_22440</name>
</gene>
<dbReference type="RefSeq" id="WP_188824270.1">
    <property type="nucleotide sequence ID" value="NZ_BMHH01000008.1"/>
</dbReference>
<feature type="transmembrane region" description="Helical" evidence="8">
    <location>
        <begin position="105"/>
        <end position="126"/>
    </location>
</feature>
<feature type="transmembrane region" description="Helical" evidence="8">
    <location>
        <begin position="169"/>
        <end position="190"/>
    </location>
</feature>
<keyword evidence="6 8" id="KW-1133">Transmembrane helix</keyword>
<dbReference type="EMBL" id="BMHH01000008">
    <property type="protein sequence ID" value="GGA93756.1"/>
    <property type="molecule type" value="Genomic_DNA"/>
</dbReference>
<evidence type="ECO:0000256" key="1">
    <source>
        <dbReference type="ARBA" id="ARBA00004651"/>
    </source>
</evidence>
<dbReference type="AlphaFoldDB" id="A0A916WES3"/>
<keyword evidence="10" id="KW-1185">Reference proteome</keyword>
<accession>A0A916WES3</accession>
<protein>
    <recommendedName>
        <fullName evidence="8">Probable membrane transporter protein</fullName>
    </recommendedName>
</protein>
<reference evidence="9" key="2">
    <citation type="submission" date="2020-09" db="EMBL/GenBank/DDBJ databases">
        <authorList>
            <person name="Sun Q."/>
            <person name="Zhou Y."/>
        </authorList>
    </citation>
    <scope>NUCLEOTIDE SEQUENCE</scope>
    <source>
        <strain evidence="9">CGMCC 1.15082</strain>
    </source>
</reference>
<evidence type="ECO:0000256" key="4">
    <source>
        <dbReference type="ARBA" id="ARBA00022475"/>
    </source>
</evidence>
<organism evidence="9 10">
    <name type="scientific">Brucella endophytica</name>
    <dbReference type="NCBI Taxonomy" id="1963359"/>
    <lineage>
        <taxon>Bacteria</taxon>
        <taxon>Pseudomonadati</taxon>
        <taxon>Pseudomonadota</taxon>
        <taxon>Alphaproteobacteria</taxon>
        <taxon>Hyphomicrobiales</taxon>
        <taxon>Brucellaceae</taxon>
        <taxon>Brucella/Ochrobactrum group</taxon>
        <taxon>Brucella</taxon>
    </lineage>
</organism>
<evidence type="ECO:0000256" key="2">
    <source>
        <dbReference type="ARBA" id="ARBA00009142"/>
    </source>
</evidence>
<evidence type="ECO:0000313" key="10">
    <source>
        <dbReference type="Proteomes" id="UP000646478"/>
    </source>
</evidence>
<keyword evidence="3" id="KW-0813">Transport</keyword>
<dbReference type="InterPro" id="IPR052017">
    <property type="entry name" value="TSUP"/>
</dbReference>
<comment type="similarity">
    <text evidence="2 8">Belongs to the 4-toluene sulfonate uptake permease (TSUP) (TC 2.A.102) family.</text>
</comment>
<name>A0A916WES3_9HYPH</name>
<dbReference type="GO" id="GO:0005886">
    <property type="term" value="C:plasma membrane"/>
    <property type="evidence" value="ECO:0007669"/>
    <property type="project" value="UniProtKB-SubCell"/>
</dbReference>
<feature type="transmembrane region" description="Helical" evidence="8">
    <location>
        <begin position="223"/>
        <end position="240"/>
    </location>
</feature>
<dbReference type="Proteomes" id="UP000646478">
    <property type="component" value="Unassembled WGS sequence"/>
</dbReference>
<feature type="transmembrane region" description="Helical" evidence="8">
    <location>
        <begin position="132"/>
        <end position="157"/>
    </location>
</feature>
<dbReference type="PANTHER" id="PTHR30269">
    <property type="entry name" value="TRANSMEMBRANE PROTEIN YFCA"/>
    <property type="match status" value="1"/>
</dbReference>
<keyword evidence="7 8" id="KW-0472">Membrane</keyword>
<reference evidence="9" key="1">
    <citation type="journal article" date="2014" name="Int. J. Syst. Evol. Microbiol.">
        <title>Complete genome sequence of Corynebacterium casei LMG S-19264T (=DSM 44701T), isolated from a smear-ripened cheese.</title>
        <authorList>
            <consortium name="US DOE Joint Genome Institute (JGI-PGF)"/>
            <person name="Walter F."/>
            <person name="Albersmeier A."/>
            <person name="Kalinowski J."/>
            <person name="Ruckert C."/>
        </authorList>
    </citation>
    <scope>NUCLEOTIDE SEQUENCE</scope>
    <source>
        <strain evidence="9">CGMCC 1.15082</strain>
    </source>
</reference>